<keyword evidence="4" id="KW-0175">Coiled coil</keyword>
<dbReference type="SUPFAM" id="SSF55874">
    <property type="entry name" value="ATPase domain of HSP90 chaperone/DNA topoisomerase II/histidine kinase"/>
    <property type="match status" value="1"/>
</dbReference>
<dbReference type="SMART" id="SM00387">
    <property type="entry name" value="HATPase_c"/>
    <property type="match status" value="1"/>
</dbReference>
<keyword evidence="5" id="KW-0812">Transmembrane</keyword>
<evidence type="ECO:0000256" key="4">
    <source>
        <dbReference type="SAM" id="Coils"/>
    </source>
</evidence>
<feature type="coiled-coil region" evidence="4">
    <location>
        <begin position="82"/>
        <end position="124"/>
    </location>
</feature>
<name>A0ABR9IZY1_RHIVS</name>
<reference evidence="7 8" key="1">
    <citation type="submission" date="2020-10" db="EMBL/GenBank/DDBJ databases">
        <title>Sequencing the genomes of 1000 actinobacteria strains.</title>
        <authorList>
            <person name="Klenk H.-P."/>
        </authorList>
    </citation>
    <scope>NUCLEOTIDE SEQUENCE [LARGE SCALE GENOMIC DNA]</scope>
    <source>
        <strain evidence="7 8">DSM 7307</strain>
    </source>
</reference>
<dbReference type="InterPro" id="IPR036097">
    <property type="entry name" value="HisK_dim/P_sf"/>
</dbReference>
<evidence type="ECO:0000256" key="1">
    <source>
        <dbReference type="ARBA" id="ARBA00000085"/>
    </source>
</evidence>
<dbReference type="InterPro" id="IPR005467">
    <property type="entry name" value="His_kinase_dom"/>
</dbReference>
<dbReference type="Gene3D" id="3.30.565.10">
    <property type="entry name" value="Histidine kinase-like ATPase, C-terminal domain"/>
    <property type="match status" value="1"/>
</dbReference>
<dbReference type="InterPro" id="IPR003594">
    <property type="entry name" value="HATPase_dom"/>
</dbReference>
<dbReference type="Pfam" id="PF19443">
    <property type="entry name" value="DAHL"/>
    <property type="match status" value="1"/>
</dbReference>
<dbReference type="PANTHER" id="PTHR43065:SF42">
    <property type="entry name" value="TWO-COMPONENT SENSOR PPRA"/>
    <property type="match status" value="1"/>
</dbReference>
<evidence type="ECO:0000259" key="6">
    <source>
        <dbReference type="PROSITE" id="PS50109"/>
    </source>
</evidence>
<dbReference type="SMART" id="SM00388">
    <property type="entry name" value="HisKA"/>
    <property type="match status" value="1"/>
</dbReference>
<proteinExistence type="predicted"/>
<dbReference type="CDD" id="cd00082">
    <property type="entry name" value="HisKA"/>
    <property type="match status" value="1"/>
</dbReference>
<dbReference type="SUPFAM" id="SSF47384">
    <property type="entry name" value="Homodimeric domain of signal transducing histidine kinase"/>
    <property type="match status" value="1"/>
</dbReference>
<dbReference type="PRINTS" id="PR00344">
    <property type="entry name" value="BCTRLSENSOR"/>
</dbReference>
<accession>A0ABR9IZY1</accession>
<keyword evidence="8" id="KW-1185">Reference proteome</keyword>
<dbReference type="InterPro" id="IPR045812">
    <property type="entry name" value="DAHL"/>
</dbReference>
<evidence type="ECO:0000313" key="7">
    <source>
        <dbReference type="EMBL" id="MBE1508628.1"/>
    </source>
</evidence>
<dbReference type="EMBL" id="JADBEC010000002">
    <property type="protein sequence ID" value="MBE1508628.1"/>
    <property type="molecule type" value="Genomic_DNA"/>
</dbReference>
<dbReference type="Gene3D" id="1.10.287.130">
    <property type="match status" value="1"/>
</dbReference>
<comment type="catalytic activity">
    <reaction evidence="1">
        <text>ATP + protein L-histidine = ADP + protein N-phospho-L-histidine.</text>
        <dbReference type="EC" id="2.7.13.3"/>
    </reaction>
</comment>
<feature type="transmembrane region" description="Helical" evidence="5">
    <location>
        <begin position="248"/>
        <end position="267"/>
    </location>
</feature>
<evidence type="ECO:0000256" key="5">
    <source>
        <dbReference type="SAM" id="Phobius"/>
    </source>
</evidence>
<dbReference type="PROSITE" id="PS50109">
    <property type="entry name" value="HIS_KIN"/>
    <property type="match status" value="1"/>
</dbReference>
<keyword evidence="7" id="KW-0808">Transferase</keyword>
<dbReference type="EC" id="2.7.13.3" evidence="2"/>
<gene>
    <name evidence="7" type="ORF">H4W29_005873</name>
</gene>
<dbReference type="Pfam" id="PF00512">
    <property type="entry name" value="HisKA"/>
    <property type="match status" value="1"/>
</dbReference>
<dbReference type="Proteomes" id="UP000620262">
    <property type="component" value="Unassembled WGS sequence"/>
</dbReference>
<dbReference type="PANTHER" id="PTHR43065">
    <property type="entry name" value="SENSOR HISTIDINE KINASE"/>
    <property type="match status" value="1"/>
</dbReference>
<keyword evidence="5" id="KW-0472">Membrane</keyword>
<keyword evidence="3" id="KW-0597">Phosphoprotein</keyword>
<keyword evidence="5" id="KW-1133">Transmembrane helix</keyword>
<feature type="domain" description="Histidine kinase" evidence="6">
    <location>
        <begin position="463"/>
        <end position="686"/>
    </location>
</feature>
<comment type="caution">
    <text evidence="7">The sequence shown here is derived from an EMBL/GenBank/DDBJ whole genome shotgun (WGS) entry which is preliminary data.</text>
</comment>
<dbReference type="Pfam" id="PF02518">
    <property type="entry name" value="HATPase_c"/>
    <property type="match status" value="1"/>
</dbReference>
<dbReference type="InterPro" id="IPR004358">
    <property type="entry name" value="Sig_transdc_His_kin-like_C"/>
</dbReference>
<dbReference type="GO" id="GO:0016301">
    <property type="term" value="F:kinase activity"/>
    <property type="evidence" value="ECO:0007669"/>
    <property type="project" value="UniProtKB-KW"/>
</dbReference>
<dbReference type="InterPro" id="IPR003661">
    <property type="entry name" value="HisK_dim/P_dom"/>
</dbReference>
<evidence type="ECO:0000256" key="3">
    <source>
        <dbReference type="ARBA" id="ARBA00022553"/>
    </source>
</evidence>
<evidence type="ECO:0000256" key="2">
    <source>
        <dbReference type="ARBA" id="ARBA00012438"/>
    </source>
</evidence>
<evidence type="ECO:0000313" key="8">
    <source>
        <dbReference type="Proteomes" id="UP000620262"/>
    </source>
</evidence>
<dbReference type="RefSeq" id="WP_192732193.1">
    <property type="nucleotide sequence ID" value="NZ_BAAAVL010000011.1"/>
</dbReference>
<dbReference type="InterPro" id="IPR036890">
    <property type="entry name" value="HATPase_C_sf"/>
</dbReference>
<protein>
    <recommendedName>
        <fullName evidence="2">histidine kinase</fullName>
        <ecNumber evidence="2">2.7.13.3</ecNumber>
    </recommendedName>
</protein>
<keyword evidence="7" id="KW-0418">Kinase</keyword>
<organism evidence="7 8">
    <name type="scientific">Rhizobium viscosum</name>
    <name type="common">Arthrobacter viscosus</name>
    <dbReference type="NCBI Taxonomy" id="1673"/>
    <lineage>
        <taxon>Bacteria</taxon>
        <taxon>Pseudomonadati</taxon>
        <taxon>Pseudomonadota</taxon>
        <taxon>Alphaproteobacteria</taxon>
        <taxon>Hyphomicrobiales</taxon>
        <taxon>Rhizobiaceae</taxon>
        <taxon>Rhizobium/Agrobacterium group</taxon>
        <taxon>Rhizobium</taxon>
    </lineage>
</organism>
<sequence length="830" mass="91216">MRSNPPTEYLVVFLLFVGSLIAAVIASAHGGDNGDHQNVLMSFRQLHVDQASLQRDVLQIRAGLLDNYDSLTRSVVGLHRDLEGLKHEIERFDTDRDGLLRRNIDDLSKSIQSEEIAVEEFKTRNALLRNSSRILSHLLTKGMQDDPAQDRRVVDRFDGLIKLLMRFADEPRPELAALLRLKFSALMRSPDALSHALSRHGQMILVTRPKVDLAIDGIQRSIVPAFIDQFEQRYLEAYMLASRYANEARLALAAIALVLCVFVAALLRRLRIRSQGLAEQLAFETTANRAKSILGSTAPDDFSQDLKAALNVFSTFFEADEFVLSVLNIQTAEEEELYETRRGDGLRSDGLIARALLHLSRGRPAHSASHAAILTECDDAIGKIAIGSVMREAAAGPIACVLVLSYLDGLPKLTRHKKLLLLSAAGVVMDAIRLNRARSDKVALEQRLEHAKRLEAIGTLAGGVAHEFNNCLGAVLGYGEMLLQSIRRRSKASRYAEEIIGTCHRGLFITDQILSFSRKRERKFLPFDLRHAVRDNIADLKIALPTDCRLELHVGDAPLVVRAHPLEIQQILMNLCKNALEASEADGTCVVTLEKYETAARQSLSHGEIAGGAYAMIGVADAGPGIASHLLDHIFEPFFTTKSLRGGTGLGLAAVHGSVAALSGQINVKTEVGRGTRFDIYLPLVDENPVPLPAFLEDMVVLRGAGEPVAIIDADDERRANWEDHVAAFGYEPAGFANADALLSWAGAVGAPDLVIVDMETCPPDDYRRLQQYLPGTVLLPISEGDTTCGVDKNVCLRPIGARELSQLLHRKLAERTDNLDKEKSETLNR</sequence>